<dbReference type="Pfam" id="PF00439">
    <property type="entry name" value="Bromodomain"/>
    <property type="match status" value="1"/>
</dbReference>
<evidence type="ECO:0000313" key="4">
    <source>
        <dbReference type="Proteomes" id="UP001281761"/>
    </source>
</evidence>
<dbReference type="InterPro" id="IPR001487">
    <property type="entry name" value="Bromodomain"/>
</dbReference>
<name>A0ABQ9YEH2_9EUKA</name>
<dbReference type="EMBL" id="JARBJD010000012">
    <property type="protein sequence ID" value="KAK2962093.1"/>
    <property type="molecule type" value="Genomic_DNA"/>
</dbReference>
<dbReference type="Gene3D" id="1.20.920.10">
    <property type="entry name" value="Bromodomain-like"/>
    <property type="match status" value="1"/>
</dbReference>
<keyword evidence="1" id="KW-0103">Bromodomain</keyword>
<evidence type="ECO:0000259" key="2">
    <source>
        <dbReference type="Pfam" id="PF00439"/>
    </source>
</evidence>
<dbReference type="InterPro" id="IPR036427">
    <property type="entry name" value="Bromodomain-like_sf"/>
</dbReference>
<reference evidence="3 4" key="1">
    <citation type="journal article" date="2022" name="bioRxiv">
        <title>Genomics of Preaxostyla Flagellates Illuminates Evolutionary Transitions and the Path Towards Mitochondrial Loss.</title>
        <authorList>
            <person name="Novak L.V.F."/>
            <person name="Treitli S.C."/>
            <person name="Pyrih J."/>
            <person name="Halakuc P."/>
            <person name="Pipaliya S.V."/>
            <person name="Vacek V."/>
            <person name="Brzon O."/>
            <person name="Soukal P."/>
            <person name="Eme L."/>
            <person name="Dacks J.B."/>
            <person name="Karnkowska A."/>
            <person name="Elias M."/>
            <person name="Hampl V."/>
        </authorList>
    </citation>
    <scope>NUCLEOTIDE SEQUENCE [LARGE SCALE GENOMIC DNA]</scope>
    <source>
        <strain evidence="3">NAU3</strain>
        <tissue evidence="3">Gut</tissue>
    </source>
</reference>
<comment type="caution">
    <text evidence="3">The sequence shown here is derived from an EMBL/GenBank/DDBJ whole genome shotgun (WGS) entry which is preliminary data.</text>
</comment>
<keyword evidence="4" id="KW-1185">Reference proteome</keyword>
<gene>
    <name evidence="3" type="ORF">BLNAU_2753</name>
</gene>
<protein>
    <recommendedName>
        <fullName evidence="2">Bromo domain-containing protein</fullName>
    </recommendedName>
</protein>
<accession>A0ABQ9YEH2</accession>
<organism evidence="3 4">
    <name type="scientific">Blattamonas nauphoetae</name>
    <dbReference type="NCBI Taxonomy" id="2049346"/>
    <lineage>
        <taxon>Eukaryota</taxon>
        <taxon>Metamonada</taxon>
        <taxon>Preaxostyla</taxon>
        <taxon>Oxymonadida</taxon>
        <taxon>Blattamonas</taxon>
    </lineage>
</organism>
<feature type="domain" description="Bromo" evidence="2">
    <location>
        <begin position="75"/>
        <end position="149"/>
    </location>
</feature>
<evidence type="ECO:0000313" key="3">
    <source>
        <dbReference type="EMBL" id="KAK2962093.1"/>
    </source>
</evidence>
<evidence type="ECO:0000256" key="1">
    <source>
        <dbReference type="ARBA" id="ARBA00023117"/>
    </source>
</evidence>
<dbReference type="Proteomes" id="UP001281761">
    <property type="component" value="Unassembled WGS sequence"/>
</dbReference>
<sequence length="294" mass="34841">MLDTSESQQDPRVTRPLDEFYLERYYLTRSEPIPHLLNMSLEPLRNINDAPPQLLEESVKSRYVYKLCLDLSVLPAAEFFLYPINTHHPDYDRYVECVTHPMYLDYIIKGLKAQKDPISSLRAIQYLSLIFTNAYLVYQPSQPEYQAAHYLQYRTVRRLVRTAVFTPEEIRFVAQKCNWKEFRYVDAEAPQIQSQSKFTWPIPPDLDEVLPRYEGDNIPLTWEERNRFTCFLQVIPPKIFDFWNENMHRLASNIIPVLKPRYTPALDLDDLDTIVQRHMLKNFDDLLESTSQPS</sequence>
<proteinExistence type="predicted"/>
<dbReference type="SUPFAM" id="SSF47370">
    <property type="entry name" value="Bromodomain"/>
    <property type="match status" value="1"/>
</dbReference>